<reference evidence="1 2" key="1">
    <citation type="submission" date="2018-02" db="EMBL/GenBank/DDBJ databases">
        <title>Draft genome sequences of Elsinoe sp., causing black scab on jojoba.</title>
        <authorList>
            <person name="Stodart B."/>
            <person name="Jeffress S."/>
            <person name="Ash G."/>
            <person name="Arun Chinnappa K."/>
        </authorList>
    </citation>
    <scope>NUCLEOTIDE SEQUENCE [LARGE SCALE GENOMIC DNA]</scope>
    <source>
        <strain evidence="1 2">Hillstone_2</strain>
    </source>
</reference>
<evidence type="ECO:0000313" key="2">
    <source>
        <dbReference type="Proteomes" id="UP000308133"/>
    </source>
</evidence>
<name>A0A4U7B659_9PEZI</name>
<dbReference type="AlphaFoldDB" id="A0A4U7B659"/>
<dbReference type="EMBL" id="PTQR01000033">
    <property type="protein sequence ID" value="TKX25061.1"/>
    <property type="molecule type" value="Genomic_DNA"/>
</dbReference>
<evidence type="ECO:0000313" key="1">
    <source>
        <dbReference type="EMBL" id="TKX25061.1"/>
    </source>
</evidence>
<organism evidence="1 2">
    <name type="scientific">Elsinoe australis</name>
    <dbReference type="NCBI Taxonomy" id="40998"/>
    <lineage>
        <taxon>Eukaryota</taxon>
        <taxon>Fungi</taxon>
        <taxon>Dikarya</taxon>
        <taxon>Ascomycota</taxon>
        <taxon>Pezizomycotina</taxon>
        <taxon>Dothideomycetes</taxon>
        <taxon>Dothideomycetidae</taxon>
        <taxon>Myriangiales</taxon>
        <taxon>Elsinoaceae</taxon>
        <taxon>Elsinoe</taxon>
    </lineage>
</organism>
<gene>
    <name evidence="1" type="ORF">C1H76_2717</name>
</gene>
<proteinExistence type="predicted"/>
<comment type="caution">
    <text evidence="1">The sequence shown here is derived from an EMBL/GenBank/DDBJ whole genome shotgun (WGS) entry which is preliminary data.</text>
</comment>
<accession>A0A4U7B659</accession>
<sequence length="142" mass="16910">MDPAFQWRPTIATLSRLEHLVNVTFSWCWGVELDAEWPAFLQALDRFYNHLRRNGQRERKEVKLVVRLMECPVGHRKYPTLLQDECHEQWDNADGAERGWKLRFSDWQASNIYCNANREEDLALRKKLSVYQNMQCITPSAR</sequence>
<protein>
    <submittedName>
        <fullName evidence="1">Uncharacterized protein</fullName>
    </submittedName>
</protein>
<dbReference type="Proteomes" id="UP000308133">
    <property type="component" value="Unassembled WGS sequence"/>
</dbReference>